<dbReference type="PROSITE" id="PS51257">
    <property type="entry name" value="PROKAR_LIPOPROTEIN"/>
    <property type="match status" value="1"/>
</dbReference>
<dbReference type="EMBL" id="LS480641">
    <property type="protein sequence ID" value="SPT17539.1"/>
    <property type="molecule type" value="Genomic_DNA"/>
</dbReference>
<sequence>MKLTYPTFASPLLYLLYLASEALAATTMSTGCSSTHSSAGNNQICTESPPVPSPVGLITPRRHTHRSRLLIATHRRWCAATAANHVDSSVASQPQSSTLAESSTNDQIMGKGKIHVICIFGKLLMWGNATMLIIWLAEESQYQQVGVLEK</sequence>
<dbReference type="AlphaFoldDB" id="A0A7H4LG01"/>
<reference evidence="2 3" key="1">
    <citation type="submission" date="2018-05" db="EMBL/GenBank/DDBJ databases">
        <authorList>
            <person name="Thind KAUR A."/>
        </authorList>
    </citation>
    <scope>NUCLEOTIDE SEQUENCE [LARGE SCALE GENOMIC DNA]</scope>
</reference>
<dbReference type="Proteomes" id="UP000280104">
    <property type="component" value="Chromosome II"/>
</dbReference>
<accession>A0A7H4LG01</accession>
<keyword evidence="1" id="KW-0732">Signal</keyword>
<name>A0A7H4LG01_WHEAT</name>
<feature type="signal peptide" evidence="1">
    <location>
        <begin position="1"/>
        <end position="24"/>
    </location>
</feature>
<proteinExistence type="predicted"/>
<feature type="chain" id="PRO_5028871089" evidence="1">
    <location>
        <begin position="25"/>
        <end position="150"/>
    </location>
</feature>
<organism evidence="2 3">
    <name type="scientific">Triticum aestivum</name>
    <name type="common">Wheat</name>
    <dbReference type="NCBI Taxonomy" id="4565"/>
    <lineage>
        <taxon>Eukaryota</taxon>
        <taxon>Viridiplantae</taxon>
        <taxon>Streptophyta</taxon>
        <taxon>Embryophyta</taxon>
        <taxon>Tracheophyta</taxon>
        <taxon>Spermatophyta</taxon>
        <taxon>Magnoliopsida</taxon>
        <taxon>Liliopsida</taxon>
        <taxon>Poales</taxon>
        <taxon>Poaceae</taxon>
        <taxon>BOP clade</taxon>
        <taxon>Pooideae</taxon>
        <taxon>Triticodae</taxon>
        <taxon>Triticeae</taxon>
        <taxon>Triticinae</taxon>
        <taxon>Triticum</taxon>
    </lineage>
</organism>
<protein>
    <submittedName>
        <fullName evidence="2">Uncharacterized protein</fullName>
    </submittedName>
</protein>
<evidence type="ECO:0000313" key="3">
    <source>
        <dbReference type="Proteomes" id="UP000280104"/>
    </source>
</evidence>
<evidence type="ECO:0000256" key="1">
    <source>
        <dbReference type="SAM" id="SignalP"/>
    </source>
</evidence>
<gene>
    <name evidence="2" type="ORF">CAMPLR22A2D_LOCUS2149</name>
</gene>
<evidence type="ECO:0000313" key="2">
    <source>
        <dbReference type="EMBL" id="SPT17539.1"/>
    </source>
</evidence>